<dbReference type="EMBL" id="ASPP01004622">
    <property type="protein sequence ID" value="ETO31903.1"/>
    <property type="molecule type" value="Genomic_DNA"/>
</dbReference>
<accession>X6P1B4</accession>
<evidence type="ECO:0000256" key="3">
    <source>
        <dbReference type="SAM" id="Phobius"/>
    </source>
</evidence>
<gene>
    <name evidence="4" type="ORF">RFI_05212</name>
</gene>
<evidence type="ECO:0000313" key="4">
    <source>
        <dbReference type="EMBL" id="ETO31903.1"/>
    </source>
</evidence>
<proteinExistence type="predicted"/>
<keyword evidence="3" id="KW-0472">Membrane</keyword>
<keyword evidence="3" id="KW-1133">Transmembrane helix</keyword>
<feature type="region of interest" description="Disordered" evidence="2">
    <location>
        <begin position="188"/>
        <end position="211"/>
    </location>
</feature>
<dbReference type="AlphaFoldDB" id="X6P1B4"/>
<feature type="transmembrane region" description="Helical" evidence="3">
    <location>
        <begin position="390"/>
        <end position="413"/>
    </location>
</feature>
<keyword evidence="5" id="KW-1185">Reference proteome</keyword>
<evidence type="ECO:0000256" key="1">
    <source>
        <dbReference type="SAM" id="Coils"/>
    </source>
</evidence>
<feature type="compositionally biased region" description="Acidic residues" evidence="2">
    <location>
        <begin position="193"/>
        <end position="203"/>
    </location>
</feature>
<reference evidence="4 5" key="1">
    <citation type="journal article" date="2013" name="Curr. Biol.">
        <title>The Genome of the Foraminiferan Reticulomyxa filosa.</title>
        <authorList>
            <person name="Glockner G."/>
            <person name="Hulsmann N."/>
            <person name="Schleicher M."/>
            <person name="Noegel A.A."/>
            <person name="Eichinger L."/>
            <person name="Gallinger C."/>
            <person name="Pawlowski J."/>
            <person name="Sierra R."/>
            <person name="Euteneuer U."/>
            <person name="Pillet L."/>
            <person name="Moustafa A."/>
            <person name="Platzer M."/>
            <person name="Groth M."/>
            <person name="Szafranski K."/>
            <person name="Schliwa M."/>
        </authorList>
    </citation>
    <scope>NUCLEOTIDE SEQUENCE [LARGE SCALE GENOMIC DNA]</scope>
</reference>
<evidence type="ECO:0000313" key="5">
    <source>
        <dbReference type="Proteomes" id="UP000023152"/>
    </source>
</evidence>
<keyword evidence="3" id="KW-0812">Transmembrane</keyword>
<evidence type="ECO:0000256" key="2">
    <source>
        <dbReference type="SAM" id="MobiDB-lite"/>
    </source>
</evidence>
<comment type="caution">
    <text evidence="4">The sequence shown here is derived from an EMBL/GenBank/DDBJ whole genome shotgun (WGS) entry which is preliminary data.</text>
</comment>
<feature type="coiled-coil region" evidence="1">
    <location>
        <begin position="272"/>
        <end position="313"/>
    </location>
</feature>
<keyword evidence="1" id="KW-0175">Coiled coil</keyword>
<organism evidence="4 5">
    <name type="scientific">Reticulomyxa filosa</name>
    <dbReference type="NCBI Taxonomy" id="46433"/>
    <lineage>
        <taxon>Eukaryota</taxon>
        <taxon>Sar</taxon>
        <taxon>Rhizaria</taxon>
        <taxon>Retaria</taxon>
        <taxon>Foraminifera</taxon>
        <taxon>Monothalamids</taxon>
        <taxon>Reticulomyxidae</taxon>
        <taxon>Reticulomyxa</taxon>
    </lineage>
</organism>
<name>X6P1B4_RETFI</name>
<sequence length="430" mass="50359">MSSEPKTASIVDDFTGHYGRAPETLQDLVEKSYATLVNTQKKFQRKNGQEANVQPIDKGVSTNEKYAPWGVPVASTTTTASLTTSSTTTTFVSLTLGYDILKDYDTFVNKDLPTQDQITIENTDEDLRKVIQWVNVNKEIYKDKLNDITIALLQQSYAQYQNYKNMNSSYAKSHKKFKRTVHCINKAPKEEKETEEAENEDGNAEEKEDKKEKIEVAMKSIDQIIEDKTVLDLYHKFEQQNGYPPKDAKLLFSQMKDIYFLFVHCLFGQEYHKDLEVRFDEIKVEMDRLEKEKARYEESVKQLEEQKAKENKSKPLEQYDLAECLKEFRSQSKHAKIVEDEKFLQKLHSFITLEKGYSIKFADFKKDWDAYIGKESKKTKKKQVCFNTSFFVYLCFIYILYGAICIYASFFWLEIDRNETMQIYQNLQKN</sequence>
<dbReference type="Proteomes" id="UP000023152">
    <property type="component" value="Unassembled WGS sequence"/>
</dbReference>
<protein>
    <submittedName>
        <fullName evidence="4">Uncharacterized protein</fullName>
    </submittedName>
</protein>